<reference evidence="3 4" key="1">
    <citation type="submission" date="2019-12" db="EMBL/GenBank/DDBJ databases">
        <title>Nocardia macrotermitis sp. nov. and Nocardia aurantia sp. nov., isolated from the gut of the fungus growing-termite Macrotermes natalensis.</title>
        <authorList>
            <person name="Christine B."/>
            <person name="Rene B."/>
        </authorList>
    </citation>
    <scope>NUCLEOTIDE SEQUENCE [LARGE SCALE GENOMIC DNA]</scope>
    <source>
        <strain evidence="3 4">DSM 102126</strain>
    </source>
</reference>
<dbReference type="Pfam" id="PF00107">
    <property type="entry name" value="ADH_zinc_N"/>
    <property type="match status" value="1"/>
</dbReference>
<evidence type="ECO:0000256" key="1">
    <source>
        <dbReference type="ARBA" id="ARBA00023002"/>
    </source>
</evidence>
<feature type="domain" description="Enoyl reductase (ER)" evidence="2">
    <location>
        <begin position="16"/>
        <end position="326"/>
    </location>
</feature>
<dbReference type="SUPFAM" id="SSF50129">
    <property type="entry name" value="GroES-like"/>
    <property type="match status" value="1"/>
</dbReference>
<evidence type="ECO:0000313" key="4">
    <source>
        <dbReference type="Proteomes" id="UP000431901"/>
    </source>
</evidence>
<dbReference type="GO" id="GO:0016628">
    <property type="term" value="F:oxidoreductase activity, acting on the CH-CH group of donors, NAD or NADP as acceptor"/>
    <property type="evidence" value="ECO:0007669"/>
    <property type="project" value="InterPro"/>
</dbReference>
<dbReference type="InterPro" id="IPR041694">
    <property type="entry name" value="ADH_N_2"/>
</dbReference>
<dbReference type="Gene3D" id="3.40.50.720">
    <property type="entry name" value="NAD(P)-binding Rossmann-like Domain"/>
    <property type="match status" value="1"/>
</dbReference>
<dbReference type="InterPro" id="IPR045010">
    <property type="entry name" value="MDR_fam"/>
</dbReference>
<accession>A0A6I4WBX3</accession>
<dbReference type="InterPro" id="IPR011032">
    <property type="entry name" value="GroES-like_sf"/>
</dbReference>
<dbReference type="EMBL" id="WUTW01000003">
    <property type="protein sequence ID" value="MXQ65775.1"/>
    <property type="molecule type" value="Genomic_DNA"/>
</dbReference>
<keyword evidence="1" id="KW-0560">Oxidoreductase</keyword>
<dbReference type="FunFam" id="3.40.50.720:FF:000121">
    <property type="entry name" value="Prostaglandin reductase 2"/>
    <property type="match status" value="1"/>
</dbReference>
<dbReference type="SUPFAM" id="SSF51735">
    <property type="entry name" value="NAD(P)-binding Rossmann-fold domains"/>
    <property type="match status" value="1"/>
</dbReference>
<dbReference type="InterPro" id="IPR013149">
    <property type="entry name" value="ADH-like_C"/>
</dbReference>
<dbReference type="Proteomes" id="UP000431901">
    <property type="component" value="Unassembled WGS sequence"/>
</dbReference>
<dbReference type="RefSeq" id="WP_161103997.1">
    <property type="nucleotide sequence ID" value="NZ_JBHLYI010000004.1"/>
</dbReference>
<dbReference type="Gene3D" id="3.90.180.10">
    <property type="entry name" value="Medium-chain alcohol dehydrogenases, catalytic domain"/>
    <property type="match status" value="1"/>
</dbReference>
<sequence length="329" mass="34942">MKSREIRLVARPRGEPCPADFAMAETDVSAPGPGECVVRNDWISVDPYMRFRMDEDPGFASPYPLGEALTGAAVGEVVASADPDRPVGTTLLHSFGWREYAVVREGRVVDTSAASAQAYLGVLGLPGLAAYVGLTEIARVRPGDVVFVSAAAGAVGSAAGQIARRLGAARVIGSAGGPAKSARLTDLFGFDAAIDYREGDLDRRLAAAAPDGVDVYFDNVGGSHLRAALDVMRDHGRIALCGAVSRYREYPAPGTDLWPAIARRLTLRGFLVLDHYHLLDEYEARAAAWVHEGTLRSEETVVHGIDNAVGAFLGLLRGANTGKMLVRLT</sequence>
<dbReference type="AlphaFoldDB" id="A0A6I4WBX3"/>
<dbReference type="SMART" id="SM00829">
    <property type="entry name" value="PKS_ER"/>
    <property type="match status" value="1"/>
</dbReference>
<dbReference type="Pfam" id="PF16884">
    <property type="entry name" value="ADH_N_2"/>
    <property type="match status" value="1"/>
</dbReference>
<dbReference type="InterPro" id="IPR036291">
    <property type="entry name" value="NAD(P)-bd_dom_sf"/>
</dbReference>
<dbReference type="PANTHER" id="PTHR43205:SF7">
    <property type="entry name" value="PROSTAGLANDIN REDUCTASE 1"/>
    <property type="match status" value="1"/>
</dbReference>
<gene>
    <name evidence="3" type="ORF">GQ466_17265</name>
</gene>
<keyword evidence="4" id="KW-1185">Reference proteome</keyword>
<evidence type="ECO:0000259" key="2">
    <source>
        <dbReference type="SMART" id="SM00829"/>
    </source>
</evidence>
<organism evidence="3 4">
    <name type="scientific">Actinomadura rayongensis</name>
    <dbReference type="NCBI Taxonomy" id="1429076"/>
    <lineage>
        <taxon>Bacteria</taxon>
        <taxon>Bacillati</taxon>
        <taxon>Actinomycetota</taxon>
        <taxon>Actinomycetes</taxon>
        <taxon>Streptosporangiales</taxon>
        <taxon>Thermomonosporaceae</taxon>
        <taxon>Actinomadura</taxon>
    </lineage>
</organism>
<comment type="caution">
    <text evidence="3">The sequence shown here is derived from an EMBL/GenBank/DDBJ whole genome shotgun (WGS) entry which is preliminary data.</text>
</comment>
<proteinExistence type="predicted"/>
<dbReference type="InterPro" id="IPR020843">
    <property type="entry name" value="ER"/>
</dbReference>
<name>A0A6I4WBX3_9ACTN</name>
<dbReference type="CDD" id="cd05288">
    <property type="entry name" value="PGDH"/>
    <property type="match status" value="1"/>
</dbReference>
<dbReference type="PANTHER" id="PTHR43205">
    <property type="entry name" value="PROSTAGLANDIN REDUCTASE"/>
    <property type="match status" value="1"/>
</dbReference>
<evidence type="ECO:0000313" key="3">
    <source>
        <dbReference type="EMBL" id="MXQ65775.1"/>
    </source>
</evidence>
<protein>
    <submittedName>
        <fullName evidence="3">Zinc-binding dehydrogenase</fullName>
    </submittedName>
</protein>
<dbReference type="OrthoDB" id="9805663at2"/>